<evidence type="ECO:0000313" key="10">
    <source>
        <dbReference type="Proteomes" id="UP000001996"/>
    </source>
</evidence>
<evidence type="ECO:0000256" key="3">
    <source>
        <dbReference type="ARBA" id="ARBA00022692"/>
    </source>
</evidence>
<keyword evidence="3 7" id="KW-0812">Transmembrane</keyword>
<feature type="compositionally biased region" description="Low complexity" evidence="8">
    <location>
        <begin position="321"/>
        <end position="337"/>
    </location>
</feature>
<dbReference type="InterPro" id="IPR035952">
    <property type="entry name" value="Rhomboid-like_sf"/>
</dbReference>
<dbReference type="Proteomes" id="UP000001996">
    <property type="component" value="Unassembled WGS sequence"/>
</dbReference>
<feature type="region of interest" description="Disordered" evidence="8">
    <location>
        <begin position="321"/>
        <end position="359"/>
    </location>
</feature>
<proteinExistence type="inferred from homology"/>
<dbReference type="HOGENOM" id="CLU_760753_0_0_1"/>
<dbReference type="GO" id="GO:0005789">
    <property type="term" value="C:endoplasmic reticulum membrane"/>
    <property type="evidence" value="ECO:0007669"/>
    <property type="project" value="UniProtKB-SubCell"/>
</dbReference>
<sequence length="378" mass="42479">MNNALIDNIKSIPPVTRFFTISTVLACLGVTSFEAFPKLYINLNAVLQDYALVRYVIQKGSTFTILRTISLVVIGWYRFVTSFLVPSGIMSPNRINALFDTYFFYTFSNHLEAYEGKFKGNFPDYLWFIILCGTCIQISNLFLDAVAGDYSPATYFPHENLLACLTYVWSRSLKNARINLLGLVPIKAYYLPLGNLIVKLILGGPVALIDTLVGILSGYLYLCVQSNTMPLYNLLSGAYGFRKKRNVEGQRVGLTHIDQRASSNLHDFIEDSIYDKGYLKAPKWLYSLLSYPYHTSVRTTAFTTAPGKVNPGIRRAVLPQQQAGPQHYQQQQQQQQQQHHHHQSQSHSHSQSTGSSTGYSWFGESDGAFKGKGHRLGG</sequence>
<dbReference type="SUPFAM" id="SSF144091">
    <property type="entry name" value="Rhomboid-like"/>
    <property type="match status" value="1"/>
</dbReference>
<dbReference type="eggNOG" id="KOG0858">
    <property type="taxonomic scope" value="Eukaryota"/>
</dbReference>
<evidence type="ECO:0000256" key="2">
    <source>
        <dbReference type="ARBA" id="ARBA00008917"/>
    </source>
</evidence>
<feature type="transmembrane region" description="Helical" evidence="7">
    <location>
        <begin position="12"/>
        <end position="33"/>
    </location>
</feature>
<gene>
    <name evidence="9" type="ORF">LELG_05253</name>
</gene>
<dbReference type="OrthoDB" id="19102at2759"/>
<comment type="function">
    <text evidence="7">May be involved in the degradation of misfolded endoplasmic reticulum (ER) luminal proteins.</text>
</comment>
<dbReference type="InterPro" id="IPR007599">
    <property type="entry name" value="DER1"/>
</dbReference>
<dbReference type="AlphaFoldDB" id="A5E6L4"/>
<dbReference type="OMA" id="PDCLWFT"/>
<evidence type="ECO:0000313" key="9">
    <source>
        <dbReference type="EMBL" id="EDK47072.1"/>
    </source>
</evidence>
<dbReference type="VEuPathDB" id="FungiDB:LELG_05253"/>
<dbReference type="GO" id="GO:0006950">
    <property type="term" value="P:response to stress"/>
    <property type="evidence" value="ECO:0007669"/>
    <property type="project" value="UniProtKB-ARBA"/>
</dbReference>
<feature type="compositionally biased region" description="Low complexity" evidence="8">
    <location>
        <begin position="345"/>
        <end position="356"/>
    </location>
</feature>
<dbReference type="PANTHER" id="PTHR11009">
    <property type="entry name" value="DER1-LIKE PROTEIN, DERLIN"/>
    <property type="match status" value="1"/>
</dbReference>
<dbReference type="GeneID" id="5230647"/>
<dbReference type="EMBL" id="CH981532">
    <property type="protein sequence ID" value="EDK47072.1"/>
    <property type="molecule type" value="Genomic_DNA"/>
</dbReference>
<feature type="transmembrane region" description="Helical" evidence="7">
    <location>
        <begin position="196"/>
        <end position="222"/>
    </location>
</feature>
<name>A5E6L4_LODEL</name>
<reference evidence="9 10" key="1">
    <citation type="journal article" date="2009" name="Nature">
        <title>Evolution of pathogenicity and sexual reproduction in eight Candida genomes.</title>
        <authorList>
            <person name="Butler G."/>
            <person name="Rasmussen M.D."/>
            <person name="Lin M.F."/>
            <person name="Santos M.A."/>
            <person name="Sakthikumar S."/>
            <person name="Munro C.A."/>
            <person name="Rheinbay E."/>
            <person name="Grabherr M."/>
            <person name="Forche A."/>
            <person name="Reedy J.L."/>
            <person name="Agrafioti I."/>
            <person name="Arnaud M.B."/>
            <person name="Bates S."/>
            <person name="Brown A.J."/>
            <person name="Brunke S."/>
            <person name="Costanzo M.C."/>
            <person name="Fitzpatrick D.A."/>
            <person name="de Groot P.W."/>
            <person name="Harris D."/>
            <person name="Hoyer L.L."/>
            <person name="Hube B."/>
            <person name="Klis F.M."/>
            <person name="Kodira C."/>
            <person name="Lennard N."/>
            <person name="Logue M.E."/>
            <person name="Martin R."/>
            <person name="Neiman A.M."/>
            <person name="Nikolaou E."/>
            <person name="Quail M.A."/>
            <person name="Quinn J."/>
            <person name="Santos M.C."/>
            <person name="Schmitzberger F.F."/>
            <person name="Sherlock G."/>
            <person name="Shah P."/>
            <person name="Silverstein K.A."/>
            <person name="Skrzypek M.S."/>
            <person name="Soll D."/>
            <person name="Staggs R."/>
            <person name="Stansfield I."/>
            <person name="Stumpf M.P."/>
            <person name="Sudbery P.E."/>
            <person name="Srikantha T."/>
            <person name="Zeng Q."/>
            <person name="Berman J."/>
            <person name="Berriman M."/>
            <person name="Heitman J."/>
            <person name="Gow N.A."/>
            <person name="Lorenz M.C."/>
            <person name="Birren B.W."/>
            <person name="Kellis M."/>
            <person name="Cuomo C.A."/>
        </authorList>
    </citation>
    <scope>NUCLEOTIDE SEQUENCE [LARGE SCALE GENOMIC DNA]</scope>
    <source>
        <strain evidence="10">ATCC 11503 / BCRC 21390 / CBS 2605 / JCM 1781 / NBRC 1676 / NRRL YB-4239</strain>
    </source>
</reference>
<evidence type="ECO:0000256" key="1">
    <source>
        <dbReference type="ARBA" id="ARBA00004477"/>
    </source>
</evidence>
<keyword evidence="5 7" id="KW-1133">Transmembrane helix</keyword>
<keyword evidence="4 7" id="KW-0256">Endoplasmic reticulum</keyword>
<evidence type="ECO:0000256" key="6">
    <source>
        <dbReference type="ARBA" id="ARBA00023136"/>
    </source>
</evidence>
<comment type="similarity">
    <text evidence="2 7">Belongs to the derlin family.</text>
</comment>
<dbReference type="STRING" id="379508.A5E6L4"/>
<organism evidence="9 10">
    <name type="scientific">Lodderomyces elongisporus (strain ATCC 11503 / CBS 2605 / JCM 1781 / NBRC 1676 / NRRL YB-4239)</name>
    <name type="common">Yeast</name>
    <name type="synonym">Saccharomyces elongisporus</name>
    <dbReference type="NCBI Taxonomy" id="379508"/>
    <lineage>
        <taxon>Eukaryota</taxon>
        <taxon>Fungi</taxon>
        <taxon>Dikarya</taxon>
        <taxon>Ascomycota</taxon>
        <taxon>Saccharomycotina</taxon>
        <taxon>Pichiomycetes</taxon>
        <taxon>Debaryomycetaceae</taxon>
        <taxon>Candida/Lodderomyces clade</taxon>
        <taxon>Lodderomyces</taxon>
    </lineage>
</organism>
<protein>
    <recommendedName>
        <fullName evidence="7">Derlin</fullName>
    </recommendedName>
</protein>
<accession>A5E6L4</accession>
<dbReference type="KEGG" id="lel:PVL30_002349"/>
<dbReference type="Pfam" id="PF04511">
    <property type="entry name" value="DER1"/>
    <property type="match status" value="1"/>
</dbReference>
<evidence type="ECO:0000256" key="8">
    <source>
        <dbReference type="SAM" id="MobiDB-lite"/>
    </source>
</evidence>
<keyword evidence="10" id="KW-1185">Reference proteome</keyword>
<evidence type="ECO:0000256" key="5">
    <source>
        <dbReference type="ARBA" id="ARBA00022989"/>
    </source>
</evidence>
<feature type="transmembrane region" description="Helical" evidence="7">
    <location>
        <begin position="69"/>
        <end position="89"/>
    </location>
</feature>
<keyword evidence="6 7" id="KW-0472">Membrane</keyword>
<comment type="subcellular location">
    <subcellularLocation>
        <location evidence="1 7">Endoplasmic reticulum membrane</location>
        <topology evidence="1 7">Multi-pass membrane protein</topology>
    </subcellularLocation>
</comment>
<dbReference type="InParanoid" id="A5E6L4"/>
<evidence type="ECO:0000256" key="4">
    <source>
        <dbReference type="ARBA" id="ARBA00022824"/>
    </source>
</evidence>
<evidence type="ECO:0000256" key="7">
    <source>
        <dbReference type="RuleBase" id="RU363059"/>
    </source>
</evidence>
<feature type="transmembrane region" description="Helical" evidence="7">
    <location>
        <begin position="125"/>
        <end position="143"/>
    </location>
</feature>